<feature type="repeat" description="PPR" evidence="3">
    <location>
        <begin position="209"/>
        <end position="243"/>
    </location>
</feature>
<dbReference type="GO" id="GO:0009451">
    <property type="term" value="P:RNA modification"/>
    <property type="evidence" value="ECO:0007669"/>
    <property type="project" value="InterPro"/>
</dbReference>
<gene>
    <name evidence="6" type="primary">LOC109721956</name>
</gene>
<name>A0A6P5GC42_ANACO</name>
<reference evidence="5" key="1">
    <citation type="journal article" date="2015" name="Nat. Genet.">
        <title>The pineapple genome and the evolution of CAM photosynthesis.</title>
        <authorList>
            <person name="Ming R."/>
            <person name="VanBuren R."/>
            <person name="Wai C.M."/>
            <person name="Tang H."/>
            <person name="Schatz M.C."/>
            <person name="Bowers J.E."/>
            <person name="Lyons E."/>
            <person name="Wang M.L."/>
            <person name="Chen J."/>
            <person name="Biggers E."/>
            <person name="Zhang J."/>
            <person name="Huang L."/>
            <person name="Zhang L."/>
            <person name="Miao W."/>
            <person name="Zhang J."/>
            <person name="Ye Z."/>
            <person name="Miao C."/>
            <person name="Lin Z."/>
            <person name="Wang H."/>
            <person name="Zhou H."/>
            <person name="Yim W.C."/>
            <person name="Priest H.D."/>
            <person name="Zheng C."/>
            <person name="Woodhouse M."/>
            <person name="Edger P.P."/>
            <person name="Guyot R."/>
            <person name="Guo H.B."/>
            <person name="Guo H."/>
            <person name="Zheng G."/>
            <person name="Singh R."/>
            <person name="Sharma A."/>
            <person name="Min X."/>
            <person name="Zheng Y."/>
            <person name="Lee H."/>
            <person name="Gurtowski J."/>
            <person name="Sedlazeck F.J."/>
            <person name="Harkess A."/>
            <person name="McKain M.R."/>
            <person name="Liao Z."/>
            <person name="Fang J."/>
            <person name="Liu J."/>
            <person name="Zhang X."/>
            <person name="Zhang Q."/>
            <person name="Hu W."/>
            <person name="Qin Y."/>
            <person name="Wang K."/>
            <person name="Chen L.Y."/>
            <person name="Shirley N."/>
            <person name="Lin Y.R."/>
            <person name="Liu L.Y."/>
            <person name="Hernandez A.G."/>
            <person name="Wright C.L."/>
            <person name="Bulone V."/>
            <person name="Tuskan G.A."/>
            <person name="Heath K."/>
            <person name="Zee F."/>
            <person name="Moore P.H."/>
            <person name="Sunkar R."/>
            <person name="Leebens-Mack J.H."/>
            <person name="Mockler T."/>
            <person name="Bennetzen J.L."/>
            <person name="Freeling M."/>
            <person name="Sankoff D."/>
            <person name="Paterson A.H."/>
            <person name="Zhu X."/>
            <person name="Yang X."/>
            <person name="Smith J.A."/>
            <person name="Cushman J.C."/>
            <person name="Paull R.E."/>
            <person name="Yu Q."/>
        </authorList>
    </citation>
    <scope>NUCLEOTIDE SEQUENCE [LARGE SCALE GENOMIC DNA]</scope>
    <source>
        <strain evidence="5">cv. F153</strain>
    </source>
</reference>
<evidence type="ECO:0000256" key="3">
    <source>
        <dbReference type="PROSITE-ProRule" id="PRU00708"/>
    </source>
</evidence>
<evidence type="ECO:0000313" key="6">
    <source>
        <dbReference type="RefSeq" id="XP_020105377.1"/>
    </source>
</evidence>
<sequence>MRSLRNVIPRYNPAALIDSTTTLPQIHQIHAHLLVAGFLGDPFHYAKLVADLALSSSSSSSSNLAYAHLLLRRSPHPPSLFALNSLIRAHSKGPDPLLAFPLYRRLLRSLPPDNFTFTFLVRASAAAAAASGPAVHAAALRRGLAADAHVQSGLIHMYAELGLPAASRAVYDEVERPDLVARTAMVGALAQCGEVGSAREMFDEMPRRDPVAWNAMIAGYAHVGRSREALELFSAMQSEGVRVGEATMVSVLTACAHLGALDQGKWAHAYVQKHKLRITVTLGTALIDMYSKCGNIERAMEVFRSMRERNVYTWSSAIGGLAMNGASEECLELFDLMQREGVQPNAITFLSVLRACCVAGLVDEGRAYFASMRARHGIEPWQEHYGCVVDLYGRAGRLGEALAFINAMPTAPHAGAWGALLHACRLHGDVALGEHATRRILESESANDAAHVLLSNTYAASRDWAGVSRVRESMRAKGVRKEPGCSAIEVGGEIHEFFVGDKTHRRYREMEVMLGEMATKLREAGHVARTEGVLFDIEEEEKEGALSWHSEKLAIAFGLIASEKSAAIRIVKNLRVCWDCHEASKVISKVYHREIVLRDRNRFHHFKAGLCSCMDYW</sequence>
<keyword evidence="2" id="KW-0809">Transit peptide</keyword>
<dbReference type="AlphaFoldDB" id="A0A6P5GC42"/>
<feature type="repeat" description="PPR" evidence="3">
    <location>
        <begin position="310"/>
        <end position="344"/>
    </location>
</feature>
<dbReference type="GeneID" id="109721956"/>
<dbReference type="InterPro" id="IPR032867">
    <property type="entry name" value="DYW_dom"/>
</dbReference>
<protein>
    <submittedName>
        <fullName evidence="6">Pentatricopeptide repeat-containing protein At5g40405</fullName>
    </submittedName>
</protein>
<dbReference type="Pfam" id="PF13041">
    <property type="entry name" value="PPR_2"/>
    <property type="match status" value="2"/>
</dbReference>
<evidence type="ECO:0000259" key="4">
    <source>
        <dbReference type="Pfam" id="PF14432"/>
    </source>
</evidence>
<dbReference type="Pfam" id="PF01535">
    <property type="entry name" value="PPR"/>
    <property type="match status" value="2"/>
</dbReference>
<dbReference type="Gene3D" id="1.25.40.10">
    <property type="entry name" value="Tetratricopeptide repeat domain"/>
    <property type="match status" value="2"/>
</dbReference>
<accession>A0A6P5GC42</accession>
<dbReference type="FunFam" id="1.25.40.10:FF:000184">
    <property type="entry name" value="Pentatricopeptide repeat-containing protein, chloroplastic"/>
    <property type="match status" value="1"/>
</dbReference>
<evidence type="ECO:0000256" key="2">
    <source>
        <dbReference type="ARBA" id="ARBA00022946"/>
    </source>
</evidence>
<dbReference type="Proteomes" id="UP000515123">
    <property type="component" value="Linkage group 16"/>
</dbReference>
<keyword evidence="1" id="KW-0677">Repeat</keyword>
<feature type="repeat" description="PPR" evidence="3">
    <location>
        <begin position="345"/>
        <end position="380"/>
    </location>
</feature>
<dbReference type="PANTHER" id="PTHR47926:SF379">
    <property type="entry name" value="TETRATRICOPEPTIDE-LIKE HELICAL DOMAIN SUPERFAMILY"/>
    <property type="match status" value="1"/>
</dbReference>
<evidence type="ECO:0000313" key="5">
    <source>
        <dbReference type="Proteomes" id="UP000515123"/>
    </source>
</evidence>
<dbReference type="PROSITE" id="PS51375">
    <property type="entry name" value="PPR"/>
    <property type="match status" value="5"/>
</dbReference>
<dbReference type="RefSeq" id="XP_020105377.1">
    <property type="nucleotide sequence ID" value="XM_020249788.1"/>
</dbReference>
<dbReference type="InterPro" id="IPR011990">
    <property type="entry name" value="TPR-like_helical_dom_sf"/>
</dbReference>
<dbReference type="FunFam" id="1.25.40.10:FF:000348">
    <property type="entry name" value="Pentatricopeptide repeat-containing protein chloroplastic"/>
    <property type="match status" value="1"/>
</dbReference>
<dbReference type="GO" id="GO:0008270">
    <property type="term" value="F:zinc ion binding"/>
    <property type="evidence" value="ECO:0007669"/>
    <property type="project" value="InterPro"/>
</dbReference>
<dbReference type="GO" id="GO:0003723">
    <property type="term" value="F:RNA binding"/>
    <property type="evidence" value="ECO:0007669"/>
    <property type="project" value="InterPro"/>
</dbReference>
<dbReference type="OrthoDB" id="411581at2759"/>
<dbReference type="InterPro" id="IPR046848">
    <property type="entry name" value="E_motif"/>
</dbReference>
<dbReference type="InterPro" id="IPR002885">
    <property type="entry name" value="PPR_rpt"/>
</dbReference>
<evidence type="ECO:0000256" key="1">
    <source>
        <dbReference type="ARBA" id="ARBA00022737"/>
    </source>
</evidence>
<keyword evidence="5" id="KW-1185">Reference proteome</keyword>
<dbReference type="PANTHER" id="PTHR47926">
    <property type="entry name" value="PENTATRICOPEPTIDE REPEAT-CONTAINING PROTEIN"/>
    <property type="match status" value="1"/>
</dbReference>
<dbReference type="InterPro" id="IPR046960">
    <property type="entry name" value="PPR_At4g14850-like_plant"/>
</dbReference>
<reference evidence="6" key="2">
    <citation type="submission" date="2025-08" db="UniProtKB">
        <authorList>
            <consortium name="RefSeq"/>
        </authorList>
    </citation>
    <scope>IDENTIFICATION</scope>
    <source>
        <tissue evidence="6">Leaf</tissue>
    </source>
</reference>
<dbReference type="Pfam" id="PF14432">
    <property type="entry name" value="DYW_deaminase"/>
    <property type="match status" value="1"/>
</dbReference>
<feature type="repeat" description="PPR" evidence="3">
    <location>
        <begin position="279"/>
        <end position="309"/>
    </location>
</feature>
<dbReference type="Pfam" id="PF20431">
    <property type="entry name" value="E_motif"/>
    <property type="match status" value="1"/>
</dbReference>
<organism evidence="5 6">
    <name type="scientific">Ananas comosus</name>
    <name type="common">Pineapple</name>
    <name type="synonym">Ananas ananas</name>
    <dbReference type="NCBI Taxonomy" id="4615"/>
    <lineage>
        <taxon>Eukaryota</taxon>
        <taxon>Viridiplantae</taxon>
        <taxon>Streptophyta</taxon>
        <taxon>Embryophyta</taxon>
        <taxon>Tracheophyta</taxon>
        <taxon>Spermatophyta</taxon>
        <taxon>Magnoliopsida</taxon>
        <taxon>Liliopsida</taxon>
        <taxon>Poales</taxon>
        <taxon>Bromeliaceae</taxon>
        <taxon>Bromelioideae</taxon>
        <taxon>Ananas</taxon>
    </lineage>
</organism>
<dbReference type="NCBIfam" id="TIGR00756">
    <property type="entry name" value="PPR"/>
    <property type="match status" value="4"/>
</dbReference>
<proteinExistence type="predicted"/>
<feature type="repeat" description="PPR" evidence="3">
    <location>
        <begin position="178"/>
        <end position="208"/>
    </location>
</feature>
<feature type="domain" description="DYW" evidence="4">
    <location>
        <begin position="525"/>
        <end position="617"/>
    </location>
</feature>